<keyword evidence="1" id="KW-0812">Transmembrane</keyword>
<dbReference type="OMA" id="IVIIWSR"/>
<protein>
    <submittedName>
        <fullName evidence="2">Uncharacterized protein</fullName>
    </submittedName>
</protein>
<keyword evidence="1" id="KW-1133">Transmembrane helix</keyword>
<evidence type="ECO:0000256" key="1">
    <source>
        <dbReference type="SAM" id="Phobius"/>
    </source>
</evidence>
<keyword evidence="3" id="KW-1185">Reference proteome</keyword>
<gene>
    <name evidence="2" type="ORF">RDWZM_007468</name>
</gene>
<name>A0A9Q0RKG9_BLOTA</name>
<dbReference type="EMBL" id="JAPWDV010000003">
    <property type="protein sequence ID" value="KAJ6216311.1"/>
    <property type="molecule type" value="Genomic_DNA"/>
</dbReference>
<sequence length="311" mass="35331">MASISLRYRLFPLLSISPSSFIWPLCIILFVVVNVKTFDTNVYGIVRISEKNITAYNNRNLTIECNVDLSNRSDEKPSFTINGRMVLTFMTVPRQLKPLHQMQSFLHCYDPARMKCRAEFNLDLSCLEDQMNRTYFYNLPSYIVEAACQVDDKVVCSSHWMARFPFDCYDLGQINVINAPRLGEKCLFLHDNSSLECGENQVCNIKYGICMCQRGYAAANQRCLKLNDEIELPLITDRTTSSSTYTTDNSDNNNNHDDVNNGNGLVNADSSGTFKAIVIFLLVLAILLCIALGIVIIWSRHYRHLLDDVSA</sequence>
<feature type="transmembrane region" description="Helical" evidence="1">
    <location>
        <begin position="12"/>
        <end position="33"/>
    </location>
</feature>
<keyword evidence="1" id="KW-0472">Membrane</keyword>
<organism evidence="2 3">
    <name type="scientific">Blomia tropicalis</name>
    <name type="common">Mite</name>
    <dbReference type="NCBI Taxonomy" id="40697"/>
    <lineage>
        <taxon>Eukaryota</taxon>
        <taxon>Metazoa</taxon>
        <taxon>Ecdysozoa</taxon>
        <taxon>Arthropoda</taxon>
        <taxon>Chelicerata</taxon>
        <taxon>Arachnida</taxon>
        <taxon>Acari</taxon>
        <taxon>Acariformes</taxon>
        <taxon>Sarcoptiformes</taxon>
        <taxon>Astigmata</taxon>
        <taxon>Glycyphagoidea</taxon>
        <taxon>Echimyopodidae</taxon>
        <taxon>Blomia</taxon>
    </lineage>
</organism>
<accession>A0A9Q0RKG9</accession>
<proteinExistence type="predicted"/>
<feature type="transmembrane region" description="Helical" evidence="1">
    <location>
        <begin position="276"/>
        <end position="298"/>
    </location>
</feature>
<comment type="caution">
    <text evidence="2">The sequence shown here is derived from an EMBL/GenBank/DDBJ whole genome shotgun (WGS) entry which is preliminary data.</text>
</comment>
<evidence type="ECO:0000313" key="2">
    <source>
        <dbReference type="EMBL" id="KAJ6216311.1"/>
    </source>
</evidence>
<reference evidence="2" key="1">
    <citation type="submission" date="2022-12" db="EMBL/GenBank/DDBJ databases">
        <title>Genome assemblies of Blomia tropicalis.</title>
        <authorList>
            <person name="Cui Y."/>
        </authorList>
    </citation>
    <scope>NUCLEOTIDE SEQUENCE</scope>
    <source>
        <tissue evidence="2">Adult mites</tissue>
    </source>
</reference>
<dbReference type="Proteomes" id="UP001142055">
    <property type="component" value="Chromosome 3"/>
</dbReference>
<dbReference type="AlphaFoldDB" id="A0A9Q0RKG9"/>
<evidence type="ECO:0000313" key="3">
    <source>
        <dbReference type="Proteomes" id="UP001142055"/>
    </source>
</evidence>